<evidence type="ECO:0000256" key="1">
    <source>
        <dbReference type="SAM" id="MobiDB-lite"/>
    </source>
</evidence>
<feature type="region of interest" description="Disordered" evidence="1">
    <location>
        <begin position="33"/>
        <end position="56"/>
    </location>
</feature>
<name>A0A8H3NS39_9EURO</name>
<sequence>MPNRPRAKGFKVSSDVMLKLVAMQPLRAEEAAKERVREGGGAIVTSDHKDTKTNPSINIAAINHPLASFI</sequence>
<evidence type="ECO:0000313" key="3">
    <source>
        <dbReference type="Proteomes" id="UP000465221"/>
    </source>
</evidence>
<dbReference type="EMBL" id="BLKC01000035">
    <property type="protein sequence ID" value="GFF38726.1"/>
    <property type="molecule type" value="Genomic_DNA"/>
</dbReference>
<dbReference type="AlphaFoldDB" id="A0A8H3NS39"/>
<protein>
    <submittedName>
        <fullName evidence="2">Uncharacterized protein</fullName>
    </submittedName>
</protein>
<reference evidence="2 3" key="1">
    <citation type="submission" date="2020-01" db="EMBL/GenBank/DDBJ databases">
        <title>Draft genome sequence of Aspergillus udagawae IFM 46972.</title>
        <authorList>
            <person name="Takahashi H."/>
            <person name="Yaguchi T."/>
        </authorList>
    </citation>
    <scope>NUCLEOTIDE SEQUENCE [LARGE SCALE GENOMIC DNA]</scope>
    <source>
        <strain evidence="2 3">IFM 46972</strain>
    </source>
</reference>
<gene>
    <name evidence="2" type="ORF">IFM46972_05649</name>
</gene>
<dbReference type="Proteomes" id="UP000465221">
    <property type="component" value="Unassembled WGS sequence"/>
</dbReference>
<evidence type="ECO:0000313" key="2">
    <source>
        <dbReference type="EMBL" id="GFF38726.1"/>
    </source>
</evidence>
<comment type="caution">
    <text evidence="2">The sequence shown here is derived from an EMBL/GenBank/DDBJ whole genome shotgun (WGS) entry which is preliminary data.</text>
</comment>
<organism evidence="2 3">
    <name type="scientific">Aspergillus udagawae</name>
    <dbReference type="NCBI Taxonomy" id="91492"/>
    <lineage>
        <taxon>Eukaryota</taxon>
        <taxon>Fungi</taxon>
        <taxon>Dikarya</taxon>
        <taxon>Ascomycota</taxon>
        <taxon>Pezizomycotina</taxon>
        <taxon>Eurotiomycetes</taxon>
        <taxon>Eurotiomycetidae</taxon>
        <taxon>Eurotiales</taxon>
        <taxon>Aspergillaceae</taxon>
        <taxon>Aspergillus</taxon>
        <taxon>Aspergillus subgen. Fumigati</taxon>
    </lineage>
</organism>
<proteinExistence type="predicted"/>
<accession>A0A8H3NS39</accession>